<dbReference type="CDD" id="cd05466">
    <property type="entry name" value="PBP2_LTTR_substrate"/>
    <property type="match status" value="1"/>
</dbReference>
<gene>
    <name evidence="6" type="ORF">K3718_18980</name>
</gene>
<dbReference type="EMBL" id="CP081052">
    <property type="protein sequence ID" value="UWQ43605.1"/>
    <property type="molecule type" value="Genomic_DNA"/>
</dbReference>
<evidence type="ECO:0000256" key="1">
    <source>
        <dbReference type="ARBA" id="ARBA00009437"/>
    </source>
</evidence>
<dbReference type="InterPro" id="IPR005119">
    <property type="entry name" value="LysR_subst-bd"/>
</dbReference>
<name>A0ABY5WQ28_9RHOB</name>
<dbReference type="InterPro" id="IPR000847">
    <property type="entry name" value="LysR_HTH_N"/>
</dbReference>
<keyword evidence="3" id="KW-0238">DNA-binding</keyword>
<dbReference type="PROSITE" id="PS50931">
    <property type="entry name" value="HTH_LYSR"/>
    <property type="match status" value="1"/>
</dbReference>
<dbReference type="SUPFAM" id="SSF46785">
    <property type="entry name" value="Winged helix' DNA-binding domain"/>
    <property type="match status" value="1"/>
</dbReference>
<feature type="domain" description="HTH lysR-type" evidence="5">
    <location>
        <begin position="14"/>
        <end position="70"/>
    </location>
</feature>
<keyword evidence="7" id="KW-1185">Reference proteome</keyword>
<evidence type="ECO:0000256" key="2">
    <source>
        <dbReference type="ARBA" id="ARBA00023015"/>
    </source>
</evidence>
<keyword evidence="2" id="KW-0805">Transcription regulation</keyword>
<evidence type="ECO:0000313" key="6">
    <source>
        <dbReference type="EMBL" id="UWQ43605.1"/>
    </source>
</evidence>
<organism evidence="6 7">
    <name type="scientific">Leisingera aquaemixtae</name>
    <dbReference type="NCBI Taxonomy" id="1396826"/>
    <lineage>
        <taxon>Bacteria</taxon>
        <taxon>Pseudomonadati</taxon>
        <taxon>Pseudomonadota</taxon>
        <taxon>Alphaproteobacteria</taxon>
        <taxon>Rhodobacterales</taxon>
        <taxon>Roseobacteraceae</taxon>
        <taxon>Leisingera</taxon>
    </lineage>
</organism>
<dbReference type="Pfam" id="PF00126">
    <property type="entry name" value="HTH_1"/>
    <property type="match status" value="1"/>
</dbReference>
<proteinExistence type="inferred from homology"/>
<evidence type="ECO:0000313" key="7">
    <source>
        <dbReference type="Proteomes" id="UP001058514"/>
    </source>
</evidence>
<dbReference type="Proteomes" id="UP001058514">
    <property type="component" value="Plasmid unnamed1"/>
</dbReference>
<accession>A0ABY5WQ28</accession>
<geneLocation type="plasmid" evidence="6 7">
    <name>unnamed1</name>
</geneLocation>
<dbReference type="Pfam" id="PF03466">
    <property type="entry name" value="LysR_substrate"/>
    <property type="match status" value="1"/>
</dbReference>
<evidence type="ECO:0000256" key="4">
    <source>
        <dbReference type="ARBA" id="ARBA00023163"/>
    </source>
</evidence>
<protein>
    <submittedName>
        <fullName evidence="6">LysR family transcriptional regulator</fullName>
    </submittedName>
</protein>
<dbReference type="InterPro" id="IPR036390">
    <property type="entry name" value="WH_DNA-bd_sf"/>
</dbReference>
<evidence type="ECO:0000256" key="3">
    <source>
        <dbReference type="ARBA" id="ARBA00023125"/>
    </source>
</evidence>
<keyword evidence="4" id="KW-0804">Transcription</keyword>
<comment type="similarity">
    <text evidence="1">Belongs to the LysR transcriptional regulatory family.</text>
</comment>
<dbReference type="PANTHER" id="PTHR30126:SF98">
    <property type="entry name" value="HTH-TYPE TRANSCRIPTIONAL ACTIVATOR BAUR"/>
    <property type="match status" value="1"/>
</dbReference>
<dbReference type="Gene3D" id="1.10.10.10">
    <property type="entry name" value="Winged helix-like DNA-binding domain superfamily/Winged helix DNA-binding domain"/>
    <property type="match status" value="1"/>
</dbReference>
<dbReference type="Gene3D" id="3.40.190.290">
    <property type="match status" value="1"/>
</dbReference>
<dbReference type="RefSeq" id="WP_259965897.1">
    <property type="nucleotide sequence ID" value="NZ_CP081052.1"/>
</dbReference>
<reference evidence="6" key="1">
    <citation type="submission" date="2021-08" db="EMBL/GenBank/DDBJ databases">
        <authorList>
            <person name="Nwanade C."/>
            <person name="Wang M."/>
            <person name="Masoudi A."/>
            <person name="Yu Z."/>
            <person name="Liu J."/>
        </authorList>
    </citation>
    <scope>NUCLEOTIDE SEQUENCE</scope>
    <source>
        <strain evidence="6">S166</strain>
        <plasmid evidence="6">unnamed1</plasmid>
    </source>
</reference>
<dbReference type="PANTHER" id="PTHR30126">
    <property type="entry name" value="HTH-TYPE TRANSCRIPTIONAL REGULATOR"/>
    <property type="match status" value="1"/>
</dbReference>
<evidence type="ECO:0000259" key="5">
    <source>
        <dbReference type="PROSITE" id="PS50931"/>
    </source>
</evidence>
<dbReference type="SUPFAM" id="SSF53850">
    <property type="entry name" value="Periplasmic binding protein-like II"/>
    <property type="match status" value="1"/>
</dbReference>
<sequence length="321" mass="34792">MSRKSHLKHVADADLKLLRVFKAVAESGGLAAAETELNIGKSTISKYIADLELRLDLKLCNRGPAGFSLTDEGSKVLKSAEGLLASVSGFRAEVNEIKQQLAGTLRIALFDQCASNPEAYVAGAIRAFNKTAPAVEIDLSLEPPNVIETNVIGGGIDVGILALHRPSPSLDYAPLYGENMFLYCGKGHPFMECDHASLSLADVQAANYAGIRVNSPNLHVGQTLGFRRAAKVQNEQALAILVMSGSYLGFLPDHLADEFVRAGMMRKVLPEQIFYRSQFAAVTRKRPAMTRITKLFLDTLVAAHAAPAPGPRQLTQRRRVR</sequence>
<dbReference type="InterPro" id="IPR036388">
    <property type="entry name" value="WH-like_DNA-bd_sf"/>
</dbReference>
<keyword evidence="6" id="KW-0614">Plasmid</keyword>